<dbReference type="PANTHER" id="PTHR30373:SF8">
    <property type="entry name" value="BLL7265 PROTEIN"/>
    <property type="match status" value="1"/>
</dbReference>
<dbReference type="PANTHER" id="PTHR30373">
    <property type="entry name" value="UPF0603 PROTEIN YGCG"/>
    <property type="match status" value="1"/>
</dbReference>
<dbReference type="Pfam" id="PF04536">
    <property type="entry name" value="TPM_phosphatase"/>
    <property type="match status" value="1"/>
</dbReference>
<proteinExistence type="predicted"/>
<reference evidence="2 3" key="1">
    <citation type="submission" date="2019-11" db="EMBL/GenBank/DDBJ databases">
        <authorList>
            <person name="Im W.T."/>
        </authorList>
    </citation>
    <scope>NUCLEOTIDE SEQUENCE [LARGE SCALE GENOMIC DNA]</scope>
    <source>
        <strain evidence="2 3">SB-02</strain>
    </source>
</reference>
<dbReference type="AlphaFoldDB" id="A0A6I6GSW4"/>
<feature type="domain" description="TPM" evidence="1">
    <location>
        <begin position="2"/>
        <end position="116"/>
    </location>
</feature>
<dbReference type="KEGG" id="fls:GLV81_12580"/>
<accession>A0A6I6GSW4</accession>
<organism evidence="2 3">
    <name type="scientific">Phnomibacter ginsenosidimutans</name>
    <dbReference type="NCBI Taxonomy" id="2676868"/>
    <lineage>
        <taxon>Bacteria</taxon>
        <taxon>Pseudomonadati</taxon>
        <taxon>Bacteroidota</taxon>
        <taxon>Chitinophagia</taxon>
        <taxon>Chitinophagales</taxon>
        <taxon>Chitinophagaceae</taxon>
        <taxon>Phnomibacter</taxon>
    </lineage>
</organism>
<evidence type="ECO:0000313" key="3">
    <source>
        <dbReference type="Proteomes" id="UP000426027"/>
    </source>
</evidence>
<dbReference type="EMBL" id="CP046566">
    <property type="protein sequence ID" value="QGW30062.1"/>
    <property type="molecule type" value="Genomic_DNA"/>
</dbReference>
<dbReference type="InterPro" id="IPR007621">
    <property type="entry name" value="TPM_dom"/>
</dbReference>
<gene>
    <name evidence="2" type="ORF">GLV81_12580</name>
</gene>
<evidence type="ECO:0000259" key="1">
    <source>
        <dbReference type="Pfam" id="PF04536"/>
    </source>
</evidence>
<dbReference type="Proteomes" id="UP000426027">
    <property type="component" value="Chromosome"/>
</dbReference>
<evidence type="ECO:0000313" key="2">
    <source>
        <dbReference type="EMBL" id="QGW30062.1"/>
    </source>
</evidence>
<protein>
    <submittedName>
        <fullName evidence="2">TPM domain-containing protein</fullName>
    </submittedName>
</protein>
<sequence>MSHSDNERIIDAIRAAEMRTSGEVRVFFESRCRFVNPIDRAAEVFFGLQMDHTHQRNGVLVYVAFKDRQFAIFADEGIYREMGADYWNTEAGKMLASFAKQDYVDGLVTVIYDIGEALQTYFPYDQKGDKNELPDDIVFGK</sequence>
<name>A0A6I6GSW4_9BACT</name>
<keyword evidence="3" id="KW-1185">Reference proteome</keyword>
<dbReference type="Gene3D" id="3.10.310.50">
    <property type="match status" value="1"/>
</dbReference>